<evidence type="ECO:0000313" key="2">
    <source>
        <dbReference type="Proteomes" id="UP000887229"/>
    </source>
</evidence>
<accession>A0A9P7ZU96</accession>
<gene>
    <name evidence="1" type="ORF">F5Z01DRAFT_197642</name>
</gene>
<proteinExistence type="predicted"/>
<sequence>MYAGATDGVLRGNPTPLCHSSGPAVTPEICEELQSSACVDYVPALCTPRLSLLSIEWLSEASGLAHGLEKRDCRTGHIASDWSHAPRSIGPHPAVIRETVCLTFEEERIDHLIRGKPVERIATILGLGGSESNSGLGDFCRLNRLAATLARKSLRRNGIDVPEDGGRYKKIIEKVAKALSIKD</sequence>
<dbReference type="Proteomes" id="UP000887229">
    <property type="component" value="Unassembled WGS sequence"/>
</dbReference>
<dbReference type="EMBL" id="MU251243">
    <property type="protein sequence ID" value="KAG9258458.1"/>
    <property type="molecule type" value="Genomic_DNA"/>
</dbReference>
<dbReference type="AlphaFoldDB" id="A0A9P7ZU96"/>
<comment type="caution">
    <text evidence="1">The sequence shown here is derived from an EMBL/GenBank/DDBJ whole genome shotgun (WGS) entry which is preliminary data.</text>
</comment>
<protein>
    <submittedName>
        <fullName evidence="1">Uncharacterized protein</fullName>
    </submittedName>
</protein>
<dbReference type="GeneID" id="70288966"/>
<dbReference type="OrthoDB" id="3444765at2759"/>
<dbReference type="RefSeq" id="XP_046122382.1">
    <property type="nucleotide sequence ID" value="XM_046258063.1"/>
</dbReference>
<organism evidence="1 2">
    <name type="scientific">Emericellopsis atlantica</name>
    <dbReference type="NCBI Taxonomy" id="2614577"/>
    <lineage>
        <taxon>Eukaryota</taxon>
        <taxon>Fungi</taxon>
        <taxon>Dikarya</taxon>
        <taxon>Ascomycota</taxon>
        <taxon>Pezizomycotina</taxon>
        <taxon>Sordariomycetes</taxon>
        <taxon>Hypocreomycetidae</taxon>
        <taxon>Hypocreales</taxon>
        <taxon>Bionectriaceae</taxon>
        <taxon>Emericellopsis</taxon>
    </lineage>
</organism>
<reference evidence="1" key="1">
    <citation type="journal article" date="2021" name="IMA Fungus">
        <title>Genomic characterization of three marine fungi, including Emericellopsis atlantica sp. nov. with signatures of a generalist lifestyle and marine biomass degradation.</title>
        <authorList>
            <person name="Hagestad O.C."/>
            <person name="Hou L."/>
            <person name="Andersen J.H."/>
            <person name="Hansen E.H."/>
            <person name="Altermark B."/>
            <person name="Li C."/>
            <person name="Kuhnert E."/>
            <person name="Cox R.J."/>
            <person name="Crous P.W."/>
            <person name="Spatafora J.W."/>
            <person name="Lail K."/>
            <person name="Amirebrahimi M."/>
            <person name="Lipzen A."/>
            <person name="Pangilinan J."/>
            <person name="Andreopoulos W."/>
            <person name="Hayes R.D."/>
            <person name="Ng V."/>
            <person name="Grigoriev I.V."/>
            <person name="Jackson S.A."/>
            <person name="Sutton T.D.S."/>
            <person name="Dobson A.D.W."/>
            <person name="Rama T."/>
        </authorList>
    </citation>
    <scope>NUCLEOTIDE SEQUENCE</scope>
    <source>
        <strain evidence="1">TS7</strain>
    </source>
</reference>
<name>A0A9P7ZU96_9HYPO</name>
<keyword evidence="2" id="KW-1185">Reference proteome</keyword>
<evidence type="ECO:0000313" key="1">
    <source>
        <dbReference type="EMBL" id="KAG9258458.1"/>
    </source>
</evidence>